<dbReference type="Proteomes" id="UP000316545">
    <property type="component" value="Unassembled WGS sequence"/>
</dbReference>
<feature type="signal peptide" evidence="1">
    <location>
        <begin position="1"/>
        <end position="18"/>
    </location>
</feature>
<name>A0A560FMZ6_9PROT</name>
<evidence type="ECO:0008006" key="4">
    <source>
        <dbReference type="Google" id="ProtNLM"/>
    </source>
</evidence>
<gene>
    <name evidence="2" type="ORF">FBZ88_115120</name>
</gene>
<keyword evidence="3" id="KW-1185">Reference proteome</keyword>
<evidence type="ECO:0000313" key="2">
    <source>
        <dbReference type="EMBL" id="TWB22972.1"/>
    </source>
</evidence>
<keyword evidence="1" id="KW-0732">Signal</keyword>
<comment type="caution">
    <text evidence="2">The sequence shown here is derived from an EMBL/GenBank/DDBJ whole genome shotgun (WGS) entry which is preliminary data.</text>
</comment>
<protein>
    <recommendedName>
        <fullName evidence="4">Sel1 repeat-containing protein</fullName>
    </recommendedName>
</protein>
<dbReference type="Gene3D" id="1.25.40.10">
    <property type="entry name" value="Tetratricopeptide repeat domain"/>
    <property type="match status" value="1"/>
</dbReference>
<dbReference type="SUPFAM" id="SSF81901">
    <property type="entry name" value="HCP-like"/>
    <property type="match status" value="1"/>
</dbReference>
<proteinExistence type="predicted"/>
<dbReference type="RefSeq" id="WP_186464523.1">
    <property type="nucleotide sequence ID" value="NZ_JAYNFR010000003.1"/>
</dbReference>
<dbReference type="PROSITE" id="PS51257">
    <property type="entry name" value="PROKAR_LIPOPROTEIN"/>
    <property type="match status" value="1"/>
</dbReference>
<dbReference type="InterPro" id="IPR011990">
    <property type="entry name" value="TPR-like_helical_dom_sf"/>
</dbReference>
<organism evidence="2 3">
    <name type="scientific">Nitrospirillum amazonense</name>
    <dbReference type="NCBI Taxonomy" id="28077"/>
    <lineage>
        <taxon>Bacteria</taxon>
        <taxon>Pseudomonadati</taxon>
        <taxon>Pseudomonadota</taxon>
        <taxon>Alphaproteobacteria</taxon>
        <taxon>Rhodospirillales</taxon>
        <taxon>Azospirillaceae</taxon>
        <taxon>Nitrospirillum</taxon>
    </lineage>
</organism>
<evidence type="ECO:0000256" key="1">
    <source>
        <dbReference type="SAM" id="SignalP"/>
    </source>
</evidence>
<reference evidence="2 3" key="1">
    <citation type="submission" date="2019-06" db="EMBL/GenBank/DDBJ databases">
        <title>Genomic Encyclopedia of Type Strains, Phase IV (KMG-V): Genome sequencing to study the core and pangenomes of soil and plant-associated prokaryotes.</title>
        <authorList>
            <person name="Whitman W."/>
        </authorList>
    </citation>
    <scope>NUCLEOTIDE SEQUENCE [LARGE SCALE GENOMIC DNA]</scope>
    <source>
        <strain evidence="2 3">BR 11865</strain>
    </source>
</reference>
<dbReference type="AlphaFoldDB" id="A0A560FMZ6"/>
<dbReference type="EMBL" id="VITO01000015">
    <property type="protein sequence ID" value="TWB22972.1"/>
    <property type="molecule type" value="Genomic_DNA"/>
</dbReference>
<dbReference type="Pfam" id="PF08238">
    <property type="entry name" value="Sel1"/>
    <property type="match status" value="2"/>
</dbReference>
<sequence>MRSKVRHWVRMAPAVVLAMGLAACGGAPQGDPLLTMACPAAGGTVTPSKAYDGLDARALEAKADHGDLAAARVLGERYRAGIDVAVDPVKALAWTRKAAVVEHTTTQFIMAPAVGKQPGYTVPVNQTSLSAGDPLALIELGVLYAQGQGVPRSDKIAAALTLCGRRGI</sequence>
<dbReference type="InterPro" id="IPR006597">
    <property type="entry name" value="Sel1-like"/>
</dbReference>
<accession>A0A560FMZ6</accession>
<evidence type="ECO:0000313" key="3">
    <source>
        <dbReference type="Proteomes" id="UP000316545"/>
    </source>
</evidence>
<feature type="chain" id="PRO_5022008281" description="Sel1 repeat-containing protein" evidence="1">
    <location>
        <begin position="19"/>
        <end position="168"/>
    </location>
</feature>